<gene>
    <name evidence="1" type="ORF">OXH55_17430</name>
</gene>
<dbReference type="EMBL" id="JAPQES010000007">
    <property type="protein sequence ID" value="MCY6372412.1"/>
    <property type="molecule type" value="Genomic_DNA"/>
</dbReference>
<organism evidence="1 2">
    <name type="scientific">Clostridium ganghwense</name>
    <dbReference type="NCBI Taxonomy" id="312089"/>
    <lineage>
        <taxon>Bacteria</taxon>
        <taxon>Bacillati</taxon>
        <taxon>Bacillota</taxon>
        <taxon>Clostridia</taxon>
        <taxon>Eubacteriales</taxon>
        <taxon>Clostridiaceae</taxon>
        <taxon>Clostridium</taxon>
    </lineage>
</organism>
<dbReference type="RefSeq" id="WP_268051399.1">
    <property type="nucleotide sequence ID" value="NZ_JAPQES010000007.1"/>
</dbReference>
<name>A0ABT4CTP0_9CLOT</name>
<evidence type="ECO:0000313" key="1">
    <source>
        <dbReference type="EMBL" id="MCY6372412.1"/>
    </source>
</evidence>
<protein>
    <submittedName>
        <fullName evidence="1">Uncharacterized protein</fullName>
    </submittedName>
</protein>
<comment type="caution">
    <text evidence="1">The sequence shown here is derived from an EMBL/GenBank/DDBJ whole genome shotgun (WGS) entry which is preliminary data.</text>
</comment>
<dbReference type="Proteomes" id="UP001079657">
    <property type="component" value="Unassembled WGS sequence"/>
</dbReference>
<accession>A0ABT4CTP0</accession>
<evidence type="ECO:0000313" key="2">
    <source>
        <dbReference type="Proteomes" id="UP001079657"/>
    </source>
</evidence>
<proteinExistence type="predicted"/>
<reference evidence="1" key="1">
    <citation type="submission" date="2022-12" db="EMBL/GenBank/DDBJ databases">
        <authorList>
            <person name="Wang J."/>
        </authorList>
    </citation>
    <scope>NUCLEOTIDE SEQUENCE</scope>
    <source>
        <strain evidence="1">HY-42-06</strain>
    </source>
</reference>
<keyword evidence="2" id="KW-1185">Reference proteome</keyword>
<sequence>MNKIKTLKDTEECRQVYKDILIEEYFNKNIDNLDKIDLNVITEMIIEKKKDGQN</sequence>